<accession>A0AAQ1PAW1</accession>
<comment type="caution">
    <text evidence="1">The sequence shown here is derived from an EMBL/GenBank/DDBJ whole genome shotgun (WGS) entry which is preliminary data.</text>
</comment>
<reference evidence="1 2" key="1">
    <citation type="submission" date="2018-02" db="EMBL/GenBank/DDBJ databases">
        <authorList>
            <person name="Dubost A."/>
        </authorList>
    </citation>
    <scope>NUCLEOTIDE SEQUENCE [LARGE SCALE GENOMIC DNA]</scope>
    <source>
        <strain evidence="2">JV551A3</strain>
    </source>
</reference>
<organism evidence="1 2">
    <name type="scientific">Pseudomonas inefficax</name>
    <dbReference type="NCBI Taxonomy" id="2078786"/>
    <lineage>
        <taxon>Bacteria</taxon>
        <taxon>Pseudomonadati</taxon>
        <taxon>Pseudomonadota</taxon>
        <taxon>Gammaproteobacteria</taxon>
        <taxon>Pseudomonadales</taxon>
        <taxon>Pseudomonadaceae</taxon>
        <taxon>Pseudomonas</taxon>
    </lineage>
</organism>
<evidence type="ECO:0000313" key="1">
    <source>
        <dbReference type="EMBL" id="SPO60950.1"/>
    </source>
</evidence>
<dbReference type="AlphaFoldDB" id="A0AAQ1PAW1"/>
<keyword evidence="2" id="KW-1185">Reference proteome</keyword>
<name>A0AAQ1PAW1_9PSED</name>
<dbReference type="Proteomes" id="UP000294335">
    <property type="component" value="Unassembled WGS sequence"/>
</dbReference>
<gene>
    <name evidence="1" type="ORF">JV551A3_V1_1080039</name>
</gene>
<dbReference type="EMBL" id="OPYN01000108">
    <property type="protein sequence ID" value="SPO60950.1"/>
    <property type="molecule type" value="Genomic_DNA"/>
</dbReference>
<proteinExistence type="predicted"/>
<sequence>MTAGLLAGAGSEDQASNSVKCASLYRPFRRFAKSETGGVPVGAALRRERAAKRPRQSCMLLKSWGRVAALSRRKAAPTNKTAFGVEEDFRSENPDNAGQFRFARLNHGNPAWKSRSIFSTISVSKPSSMTSR</sequence>
<evidence type="ECO:0000313" key="2">
    <source>
        <dbReference type="Proteomes" id="UP000294335"/>
    </source>
</evidence>
<protein>
    <submittedName>
        <fullName evidence="1">Uncharacterized protein</fullName>
    </submittedName>
</protein>